<dbReference type="AlphaFoldDB" id="A0A1H1LC63"/>
<proteinExistence type="predicted"/>
<sequence length="197" mass="23416">MKKIILLLILVSNLTFGQTNESYKENLNKDFVEYNDLILKQEFEKSMDYMLPKFFEIIPKNQMVLLMKQVYNNPDLEFKMDKPKNIVYGEPKKIEEKYYSEITYLYDMQMRFNNIEESENPEQNELNKNLTKLSLEKTFGAGNVNFNEETEFYEIQSNKNAIGISENGTSDWKFVVVEPKQKFILEKILPQELTEKL</sequence>
<organism evidence="1 2">
    <name type="scientific">Christiangramia echinicola</name>
    <dbReference type="NCBI Taxonomy" id="279359"/>
    <lineage>
        <taxon>Bacteria</taxon>
        <taxon>Pseudomonadati</taxon>
        <taxon>Bacteroidota</taxon>
        <taxon>Flavobacteriia</taxon>
        <taxon>Flavobacteriales</taxon>
        <taxon>Flavobacteriaceae</taxon>
        <taxon>Christiangramia</taxon>
    </lineage>
</organism>
<keyword evidence="2" id="KW-1185">Reference proteome</keyword>
<reference evidence="1 2" key="1">
    <citation type="submission" date="2016-10" db="EMBL/GenBank/DDBJ databases">
        <authorList>
            <person name="Varghese N."/>
            <person name="Submissions S."/>
        </authorList>
    </citation>
    <scope>NUCLEOTIDE SEQUENCE [LARGE SCALE GENOMIC DNA]</scope>
    <source>
        <strain evidence="1 2">Mar_2010_102</strain>
    </source>
</reference>
<evidence type="ECO:0000313" key="2">
    <source>
        <dbReference type="Proteomes" id="UP000198858"/>
    </source>
</evidence>
<evidence type="ECO:0000313" key="1">
    <source>
        <dbReference type="EMBL" id="SDR71459.1"/>
    </source>
</evidence>
<gene>
    <name evidence="1" type="ORF">SAMN04488552_0662</name>
</gene>
<dbReference type="EMBL" id="LT629745">
    <property type="protein sequence ID" value="SDR71459.1"/>
    <property type="molecule type" value="Genomic_DNA"/>
</dbReference>
<dbReference type="Proteomes" id="UP000198858">
    <property type="component" value="Chromosome I"/>
</dbReference>
<protein>
    <submittedName>
        <fullName evidence="1">Uncharacterized protein</fullName>
    </submittedName>
</protein>
<dbReference type="RefSeq" id="WP_157717361.1">
    <property type="nucleotide sequence ID" value="NZ_LT629745.1"/>
</dbReference>
<name>A0A1H1LC63_9FLAO</name>
<accession>A0A1H1LC63</accession>
<dbReference type="STRING" id="1250231.SAMN04488552_0662"/>